<gene>
    <name evidence="2" type="ORF">PIB30_053462</name>
</gene>
<protein>
    <submittedName>
        <fullName evidence="2">Uncharacterized protein</fullName>
    </submittedName>
</protein>
<evidence type="ECO:0000256" key="1">
    <source>
        <dbReference type="SAM" id="MobiDB-lite"/>
    </source>
</evidence>
<proteinExistence type="predicted"/>
<dbReference type="EMBL" id="JASCZI010151432">
    <property type="protein sequence ID" value="MED6172813.1"/>
    <property type="molecule type" value="Genomic_DNA"/>
</dbReference>
<sequence length="127" mass="13548">MLYPRRKADSSLRYRNLFLRCHVAPPTRPPSDDEPSDDDDDDRESSQSANNASLSSRDVSSADASYGTERESTSFSSIPSDHSSSSSSSSSSSFGYGSGSGGSSSDASLEDDLVNHYFASTFPPSMP</sequence>
<organism evidence="2 3">
    <name type="scientific">Stylosanthes scabra</name>
    <dbReference type="NCBI Taxonomy" id="79078"/>
    <lineage>
        <taxon>Eukaryota</taxon>
        <taxon>Viridiplantae</taxon>
        <taxon>Streptophyta</taxon>
        <taxon>Embryophyta</taxon>
        <taxon>Tracheophyta</taxon>
        <taxon>Spermatophyta</taxon>
        <taxon>Magnoliopsida</taxon>
        <taxon>eudicotyledons</taxon>
        <taxon>Gunneridae</taxon>
        <taxon>Pentapetalae</taxon>
        <taxon>rosids</taxon>
        <taxon>fabids</taxon>
        <taxon>Fabales</taxon>
        <taxon>Fabaceae</taxon>
        <taxon>Papilionoideae</taxon>
        <taxon>50 kb inversion clade</taxon>
        <taxon>dalbergioids sensu lato</taxon>
        <taxon>Dalbergieae</taxon>
        <taxon>Pterocarpus clade</taxon>
        <taxon>Stylosanthes</taxon>
    </lineage>
</organism>
<feature type="compositionally biased region" description="Low complexity" evidence="1">
    <location>
        <begin position="73"/>
        <end position="95"/>
    </location>
</feature>
<accession>A0ABU6VJI4</accession>
<name>A0ABU6VJI4_9FABA</name>
<feature type="compositionally biased region" description="Low complexity" evidence="1">
    <location>
        <begin position="46"/>
        <end position="56"/>
    </location>
</feature>
<keyword evidence="3" id="KW-1185">Reference proteome</keyword>
<reference evidence="2 3" key="1">
    <citation type="journal article" date="2023" name="Plants (Basel)">
        <title>Bridging the Gap: Combining Genomics and Transcriptomics Approaches to Understand Stylosanthes scabra, an Orphan Legume from the Brazilian Caatinga.</title>
        <authorList>
            <person name="Ferreira-Neto J.R.C."/>
            <person name="da Silva M.D."/>
            <person name="Binneck E."/>
            <person name="de Melo N.F."/>
            <person name="da Silva R.H."/>
            <person name="de Melo A.L.T.M."/>
            <person name="Pandolfi V."/>
            <person name="Bustamante F.O."/>
            <person name="Brasileiro-Vidal A.C."/>
            <person name="Benko-Iseppon A.M."/>
        </authorList>
    </citation>
    <scope>NUCLEOTIDE SEQUENCE [LARGE SCALE GENOMIC DNA]</scope>
    <source>
        <tissue evidence="2">Leaves</tissue>
    </source>
</reference>
<evidence type="ECO:0000313" key="2">
    <source>
        <dbReference type="EMBL" id="MED6172813.1"/>
    </source>
</evidence>
<evidence type="ECO:0000313" key="3">
    <source>
        <dbReference type="Proteomes" id="UP001341840"/>
    </source>
</evidence>
<comment type="caution">
    <text evidence="2">The sequence shown here is derived from an EMBL/GenBank/DDBJ whole genome shotgun (WGS) entry which is preliminary data.</text>
</comment>
<dbReference type="Proteomes" id="UP001341840">
    <property type="component" value="Unassembled WGS sequence"/>
</dbReference>
<feature type="compositionally biased region" description="Acidic residues" evidence="1">
    <location>
        <begin position="32"/>
        <end position="43"/>
    </location>
</feature>
<feature type="region of interest" description="Disordered" evidence="1">
    <location>
        <begin position="19"/>
        <end position="109"/>
    </location>
</feature>